<evidence type="ECO:0000256" key="5">
    <source>
        <dbReference type="ARBA" id="ARBA00022741"/>
    </source>
</evidence>
<dbReference type="PROSITE" id="PS50837">
    <property type="entry name" value="NACHT"/>
    <property type="match status" value="1"/>
</dbReference>
<evidence type="ECO:0000256" key="4">
    <source>
        <dbReference type="ARBA" id="ARBA00022737"/>
    </source>
</evidence>
<reference evidence="9" key="2">
    <citation type="submission" date="2025-09" db="UniProtKB">
        <authorList>
            <consortium name="Ensembl"/>
        </authorList>
    </citation>
    <scope>IDENTIFICATION</scope>
</reference>
<evidence type="ECO:0000256" key="1">
    <source>
        <dbReference type="ARBA" id="ARBA00004496"/>
    </source>
</evidence>
<dbReference type="Pfam" id="PF14484">
    <property type="entry name" value="FISNA"/>
    <property type="match status" value="1"/>
</dbReference>
<dbReference type="Ensembl" id="ENSCLMT00005047140.1">
    <property type="protein sequence ID" value="ENSCLMP00005045545.1"/>
    <property type="gene ID" value="ENSCLMG00005021003.1"/>
</dbReference>
<dbReference type="FunFam" id="3.80.10.10:FF:001632">
    <property type="entry name" value="Uncharacterized protein"/>
    <property type="match status" value="1"/>
</dbReference>
<dbReference type="InterPro" id="IPR013320">
    <property type="entry name" value="ConA-like_dom_sf"/>
</dbReference>
<evidence type="ECO:0000313" key="9">
    <source>
        <dbReference type="Ensembl" id="ENSCLMP00005045545.1"/>
    </source>
</evidence>
<dbReference type="SMART" id="SM00449">
    <property type="entry name" value="SPRY"/>
    <property type="match status" value="1"/>
</dbReference>
<protein>
    <recommendedName>
        <fullName evidence="11">NLR family CARD domain-containing protein 3-like</fullName>
    </recommendedName>
</protein>
<dbReference type="InterPro" id="IPR029495">
    <property type="entry name" value="NACHT-assoc"/>
</dbReference>
<dbReference type="Pfam" id="PF13765">
    <property type="entry name" value="PRY"/>
    <property type="match status" value="1"/>
</dbReference>
<dbReference type="InterPro" id="IPR051261">
    <property type="entry name" value="NLR"/>
</dbReference>
<reference evidence="9" key="1">
    <citation type="submission" date="2025-08" db="UniProtKB">
        <authorList>
            <consortium name="Ensembl"/>
        </authorList>
    </citation>
    <scope>IDENTIFICATION</scope>
</reference>
<dbReference type="GO" id="GO:0005524">
    <property type="term" value="F:ATP binding"/>
    <property type="evidence" value="ECO:0007669"/>
    <property type="project" value="UniProtKB-KW"/>
</dbReference>
<evidence type="ECO:0000256" key="2">
    <source>
        <dbReference type="ARBA" id="ARBA00022490"/>
    </source>
</evidence>
<dbReference type="GeneTree" id="ENSGT01070000253760"/>
<feature type="domain" description="NACHT" evidence="8">
    <location>
        <begin position="67"/>
        <end position="199"/>
    </location>
</feature>
<keyword evidence="10" id="KW-1185">Reference proteome</keyword>
<dbReference type="InterPro" id="IPR041075">
    <property type="entry name" value="NOD1/2_WH"/>
</dbReference>
<sequence length="928" mass="105102">MTKEANWIPLNKIYTELYITEGGSGEVNTEHEVRQIETASRIHVAQEESIHCNHLFDPPPGRDYCIRTVITRGVAGIGKTVSANKFTLDWAKGEANTNLAFVFPLSFRELNRMKKKSVSLVELLSDLFPETKDTGIFTYGKSEMLFILDGLDESRLSLDFHKSDIVSDVTQTTTIAVLLINLIRGRLLPSALVWITSRPVASSQIPLEYVHRVTEVRGFNNPQKDEYFRKKITDERLASRVIEHVKSCRSLHIMCHIPVFCWMAASVLEKKLPTADSKETLKTLTQMYIQFLSLYVETTKKRLFGRRESTADCVRDNLISLGKLAFKELEKGNLIFYESDLILNGIKVSQASMFSGVYTQIFNEEPAVCEEKMFCFVHLSMQEFFAALYVYLTFNNENNNVLVKKSSASRRFLFRDPSELLLYKEAVERALRSENGHLDIFLRFLLGLSMESNQTLLKHLMTSNRTQQRTRTEIIKHIKGRIQQSPSPDRCLNLFHCLNELNDHSLVEEIQSYLSSSSRNQTKLSPAQWATLVFVLLTSEEELSVFDLSHYTRSEEGLHRLLPVLKTARVAILHACNLTQSCCEKLANGINSSQIRELDLGNNNLTDEGIIKLSNGLKNSKLATLRLRSCNLTEHSSDALASVISSASCQLKELDLSDNDFQDVGVQKLSGGLESPHCKLEVLIVSLCRVTEEGCTFLASALNSSRLRELDLSYNHPGKLGVQLLSALQGDPQCSLHKLSVEQCGESRAQPAPKKYQHKLTLDPNTAHRDLSLSEGDRKAVRWTEQPYPDHPERFDFWNQVLCREGLTGRCYWETEWRGRAFIGVAYSRMCRKGDGQDSWLGKNDCSWGLNCTKDGYWTWHNAVHTAVPIPPNSNKVGVYLDWSAGKLSFFKVSCGAPTLLHTFHTTFTEPVYPGFRLGWVDSAVYLC</sequence>
<dbReference type="InterPro" id="IPR032675">
    <property type="entry name" value="LRR_dom_sf"/>
</dbReference>
<evidence type="ECO:0000259" key="8">
    <source>
        <dbReference type="PROSITE" id="PS50837"/>
    </source>
</evidence>
<dbReference type="PRINTS" id="PR01407">
    <property type="entry name" value="BUTYPHLNCDUF"/>
</dbReference>
<dbReference type="InterPro" id="IPR041267">
    <property type="entry name" value="NLRP_HD2"/>
</dbReference>
<accession>A0A8C3AR83</accession>
<dbReference type="Pfam" id="PF17779">
    <property type="entry name" value="WHD_NOD2"/>
    <property type="match status" value="1"/>
</dbReference>
<dbReference type="SMART" id="SM00368">
    <property type="entry name" value="LRR_RI"/>
    <property type="match status" value="5"/>
</dbReference>
<dbReference type="Pfam" id="PF13516">
    <property type="entry name" value="LRR_6"/>
    <property type="match status" value="2"/>
</dbReference>
<evidence type="ECO:0008006" key="11">
    <source>
        <dbReference type="Google" id="ProtNLM"/>
    </source>
</evidence>
<dbReference type="Gene3D" id="3.40.50.300">
    <property type="entry name" value="P-loop containing nucleotide triphosphate hydrolases"/>
    <property type="match status" value="1"/>
</dbReference>
<dbReference type="AlphaFoldDB" id="A0A8C3AR83"/>
<dbReference type="SMART" id="SM00589">
    <property type="entry name" value="PRY"/>
    <property type="match status" value="1"/>
</dbReference>
<feature type="domain" description="B30.2/SPRY" evidence="7">
    <location>
        <begin position="740"/>
        <end position="928"/>
    </location>
</feature>
<dbReference type="Gene3D" id="3.80.10.10">
    <property type="entry name" value="Ribonuclease Inhibitor"/>
    <property type="match status" value="2"/>
</dbReference>
<dbReference type="FunFam" id="3.40.50.300:FF:001524">
    <property type="entry name" value="Si:dkey-126g1.7"/>
    <property type="match status" value="1"/>
</dbReference>
<proteinExistence type="predicted"/>
<keyword evidence="5" id="KW-0547">Nucleotide-binding</keyword>
<dbReference type="InterPro" id="IPR003879">
    <property type="entry name" value="Butyrophylin_SPRY"/>
</dbReference>
<evidence type="ECO:0000259" key="7">
    <source>
        <dbReference type="PROSITE" id="PS50188"/>
    </source>
</evidence>
<dbReference type="SUPFAM" id="SSF52047">
    <property type="entry name" value="RNI-like"/>
    <property type="match status" value="1"/>
</dbReference>
<dbReference type="Pfam" id="PF00622">
    <property type="entry name" value="SPRY"/>
    <property type="match status" value="1"/>
</dbReference>
<evidence type="ECO:0000256" key="6">
    <source>
        <dbReference type="ARBA" id="ARBA00022840"/>
    </source>
</evidence>
<dbReference type="PANTHER" id="PTHR24106">
    <property type="entry name" value="NACHT, LRR AND CARD DOMAINS-CONTAINING"/>
    <property type="match status" value="1"/>
</dbReference>
<dbReference type="InterPro" id="IPR043136">
    <property type="entry name" value="B30.2/SPRY_sf"/>
</dbReference>
<dbReference type="Proteomes" id="UP000694565">
    <property type="component" value="Unplaced"/>
</dbReference>
<keyword evidence="6" id="KW-0067">ATP-binding</keyword>
<comment type="subcellular location">
    <subcellularLocation>
        <location evidence="1">Cytoplasm</location>
    </subcellularLocation>
</comment>
<dbReference type="SMART" id="SM01288">
    <property type="entry name" value="FISNA"/>
    <property type="match status" value="1"/>
</dbReference>
<dbReference type="InterPro" id="IPR007111">
    <property type="entry name" value="NACHT_NTPase"/>
</dbReference>
<dbReference type="CDD" id="cd16040">
    <property type="entry name" value="SPRY_PRY_SNTX"/>
    <property type="match status" value="1"/>
</dbReference>
<dbReference type="GO" id="GO:0005737">
    <property type="term" value="C:cytoplasm"/>
    <property type="evidence" value="ECO:0007669"/>
    <property type="project" value="UniProtKB-SubCell"/>
</dbReference>
<keyword evidence="4" id="KW-0677">Repeat</keyword>
<dbReference type="InterPro" id="IPR001611">
    <property type="entry name" value="Leu-rich_rpt"/>
</dbReference>
<evidence type="ECO:0000256" key="3">
    <source>
        <dbReference type="ARBA" id="ARBA00022614"/>
    </source>
</evidence>
<keyword evidence="3" id="KW-0433">Leucine-rich repeat</keyword>
<organism evidence="9 10">
    <name type="scientific">Cyclopterus lumpus</name>
    <name type="common">Lumpsucker</name>
    <dbReference type="NCBI Taxonomy" id="8103"/>
    <lineage>
        <taxon>Eukaryota</taxon>
        <taxon>Metazoa</taxon>
        <taxon>Chordata</taxon>
        <taxon>Craniata</taxon>
        <taxon>Vertebrata</taxon>
        <taxon>Euteleostomi</taxon>
        <taxon>Actinopterygii</taxon>
        <taxon>Neopterygii</taxon>
        <taxon>Teleostei</taxon>
        <taxon>Neoteleostei</taxon>
        <taxon>Acanthomorphata</taxon>
        <taxon>Eupercaria</taxon>
        <taxon>Perciformes</taxon>
        <taxon>Cottioidei</taxon>
        <taxon>Cottales</taxon>
        <taxon>Cyclopteridae</taxon>
        <taxon>Cyclopterus</taxon>
    </lineage>
</organism>
<evidence type="ECO:0000313" key="10">
    <source>
        <dbReference type="Proteomes" id="UP000694565"/>
    </source>
</evidence>
<dbReference type="InterPro" id="IPR001870">
    <property type="entry name" value="B30.2/SPRY"/>
</dbReference>
<dbReference type="InterPro" id="IPR006574">
    <property type="entry name" value="PRY"/>
</dbReference>
<dbReference type="SUPFAM" id="SSF49899">
    <property type="entry name" value="Concanavalin A-like lectins/glucanases"/>
    <property type="match status" value="1"/>
</dbReference>
<dbReference type="Pfam" id="PF17776">
    <property type="entry name" value="NLRC4_HD2"/>
    <property type="match status" value="1"/>
</dbReference>
<dbReference type="Pfam" id="PF05729">
    <property type="entry name" value="NACHT"/>
    <property type="match status" value="1"/>
</dbReference>
<dbReference type="InterPro" id="IPR003877">
    <property type="entry name" value="SPRY_dom"/>
</dbReference>
<dbReference type="Gene3D" id="2.60.120.920">
    <property type="match status" value="1"/>
</dbReference>
<dbReference type="InterPro" id="IPR027417">
    <property type="entry name" value="P-loop_NTPase"/>
</dbReference>
<keyword evidence="2" id="KW-0963">Cytoplasm</keyword>
<name>A0A8C3AR83_CYCLU</name>
<dbReference type="PROSITE" id="PS50188">
    <property type="entry name" value="B302_SPRY"/>
    <property type="match status" value="1"/>
</dbReference>